<keyword evidence="2" id="KW-0472">Membrane</keyword>
<accession>A0A3N6M6Y4</accession>
<evidence type="ECO:0000256" key="2">
    <source>
        <dbReference type="SAM" id="Phobius"/>
    </source>
</evidence>
<feature type="compositionally biased region" description="Acidic residues" evidence="1">
    <location>
        <begin position="13"/>
        <end position="26"/>
    </location>
</feature>
<evidence type="ECO:0000256" key="1">
    <source>
        <dbReference type="SAM" id="MobiDB-lite"/>
    </source>
</evidence>
<dbReference type="AlphaFoldDB" id="A0A3N6M6Y4"/>
<feature type="transmembrane region" description="Helical" evidence="2">
    <location>
        <begin position="133"/>
        <end position="155"/>
    </location>
</feature>
<keyword evidence="4" id="KW-1185">Reference proteome</keyword>
<organism evidence="3 4">
    <name type="scientific">Natrarchaeobius chitinivorans</name>
    <dbReference type="NCBI Taxonomy" id="1679083"/>
    <lineage>
        <taxon>Archaea</taxon>
        <taxon>Methanobacteriati</taxon>
        <taxon>Methanobacteriota</taxon>
        <taxon>Stenosarchaea group</taxon>
        <taxon>Halobacteria</taxon>
        <taxon>Halobacteriales</taxon>
        <taxon>Natrialbaceae</taxon>
        <taxon>Natrarchaeobius</taxon>
    </lineage>
</organism>
<name>A0A3N6M6Y4_NATCH</name>
<keyword evidence="2" id="KW-0812">Transmembrane</keyword>
<keyword evidence="2" id="KW-1133">Transmembrane helix</keyword>
<protein>
    <submittedName>
        <fullName evidence="3">Uncharacterized protein</fullName>
    </submittedName>
</protein>
<proteinExistence type="predicted"/>
<dbReference type="Proteomes" id="UP000281431">
    <property type="component" value="Unassembled WGS sequence"/>
</dbReference>
<dbReference type="OrthoDB" id="186576at2157"/>
<reference evidence="3 4" key="1">
    <citation type="submission" date="2018-10" db="EMBL/GenBank/DDBJ databases">
        <title>Natrarchaeobius chitinivorans gen. nov., sp. nov., and Natrarchaeobius haloalkaliphilus sp. nov., alkaliphilic, chitin-utilizing haloarchaea from hypersaline alkaline lakes.</title>
        <authorList>
            <person name="Sorokin D.Y."/>
            <person name="Elcheninov A.G."/>
            <person name="Kostrikina N.A."/>
            <person name="Bale N.J."/>
            <person name="Sinninghe Damste J.S."/>
            <person name="Khijniak T.V."/>
            <person name="Kublanov I.V."/>
            <person name="Toshchakov S.V."/>
        </authorList>
    </citation>
    <scope>NUCLEOTIDE SEQUENCE [LARGE SCALE GENOMIC DNA]</scope>
    <source>
        <strain evidence="3 4">AArcht7</strain>
    </source>
</reference>
<gene>
    <name evidence="3" type="ORF">EA472_14140</name>
</gene>
<evidence type="ECO:0000313" key="4">
    <source>
        <dbReference type="Proteomes" id="UP000281431"/>
    </source>
</evidence>
<comment type="caution">
    <text evidence="3">The sequence shown here is derived from an EMBL/GenBank/DDBJ whole genome shotgun (WGS) entry which is preliminary data.</text>
</comment>
<feature type="transmembrane region" description="Helical" evidence="2">
    <location>
        <begin position="161"/>
        <end position="181"/>
    </location>
</feature>
<sequence>MRLTPFGLGSSTDESDGERSEDDESPEVTIYHNQVDGDTTPLDSPSDVTSDFVPESDSALLAVLEQTDTPATVDSVVDRLTEPAEPSIETWAAVHERLHDERLPELDASGAIEFDADRGTVETVEARSTQRSLLTAPLVGVALVSVLFIVLVAWLTSTLTALTFTFVVVMIVAWFVPVSGVV</sequence>
<dbReference type="EMBL" id="REFZ01000009">
    <property type="protein sequence ID" value="RQG99363.1"/>
    <property type="molecule type" value="Genomic_DNA"/>
</dbReference>
<feature type="region of interest" description="Disordered" evidence="1">
    <location>
        <begin position="1"/>
        <end position="51"/>
    </location>
</feature>
<evidence type="ECO:0000313" key="3">
    <source>
        <dbReference type="EMBL" id="RQG99363.1"/>
    </source>
</evidence>